<evidence type="ECO:0000256" key="6">
    <source>
        <dbReference type="RuleBase" id="RU364113"/>
    </source>
</evidence>
<dbReference type="PANTHER" id="PTHR43327:SF2">
    <property type="entry name" value="MODULATOR OF FTSH PROTEASE HFLK"/>
    <property type="match status" value="1"/>
</dbReference>
<evidence type="ECO:0000256" key="2">
    <source>
        <dbReference type="ARBA" id="ARBA00006971"/>
    </source>
</evidence>
<dbReference type="OrthoDB" id="9779595at2"/>
<feature type="compositionally biased region" description="Low complexity" evidence="8">
    <location>
        <begin position="18"/>
        <end position="29"/>
    </location>
</feature>
<reference evidence="10 11" key="1">
    <citation type="submission" date="2018-06" db="EMBL/GenBank/DDBJ databases">
        <title>Genomic Encyclopedia of Type Strains, Phase IV (KMG-IV): sequencing the most valuable type-strain genomes for metagenomic binning, comparative biology and taxonomic classification.</title>
        <authorList>
            <person name="Goeker M."/>
        </authorList>
    </citation>
    <scope>NUCLEOTIDE SEQUENCE [LARGE SCALE GENOMIC DNA]</scope>
    <source>
        <strain evidence="10 11">DSM 24032</strain>
    </source>
</reference>
<gene>
    <name evidence="10" type="ORF">DFR28_104272</name>
</gene>
<name>A0A395JJW6_9GAMM</name>
<keyword evidence="10" id="KW-0378">Hydrolase</keyword>
<dbReference type="SMART" id="SM00244">
    <property type="entry name" value="PHB"/>
    <property type="match status" value="1"/>
</dbReference>
<dbReference type="FunCoup" id="A0A395JJW6">
    <property type="interactions" value="243"/>
</dbReference>
<sequence>MPWNEPGSGNSGDRDPWGNNGNKNRGNQGPDIDQIIDNVRKRFGGGGGGSNGGKTGGGRGLFSPYLLIVVVAIGYWLTQSFYQVDEGHQSIELRFGKFKQTVGAGLKFIAWPLEQKIIIDTQQVRTVEVGYRNNSAELKEALMLTEDQNIVDVTMAVQYTIKSIEDLVFNVGDLQLNNRGAVGIDFVVRSATESALREVVGRTQMDELLTTERAVVDSETESLLQVILDRYNSGIQIESIEIQDAKPPVQVRDAFDDVVKADQDREKLKNQAEAYSKQIIPNARGEAARILQEAEAYKAKIVAEATGEAERFSKILTEYQKAPEITRKRLYIETMEQVLSESSKVMIDQKSGSGNSLMYLPIDKIIENQSQRKGARIDQSDGNLIPQPQTQSESMIKSQSSSRGGR</sequence>
<evidence type="ECO:0000256" key="1">
    <source>
        <dbReference type="ARBA" id="ARBA00004167"/>
    </source>
</evidence>
<keyword evidence="7" id="KW-0175">Coiled coil</keyword>
<dbReference type="AlphaFoldDB" id="A0A395JJW6"/>
<dbReference type="GO" id="GO:0008233">
    <property type="term" value="F:peptidase activity"/>
    <property type="evidence" value="ECO:0007669"/>
    <property type="project" value="UniProtKB-KW"/>
</dbReference>
<dbReference type="NCBIfam" id="TIGR01933">
    <property type="entry name" value="hflK"/>
    <property type="match status" value="1"/>
</dbReference>
<evidence type="ECO:0000313" key="10">
    <source>
        <dbReference type="EMBL" id="RBP49341.1"/>
    </source>
</evidence>
<keyword evidence="3" id="KW-0812">Transmembrane</keyword>
<evidence type="ECO:0000256" key="7">
    <source>
        <dbReference type="SAM" id="Coils"/>
    </source>
</evidence>
<dbReference type="Pfam" id="PF12221">
    <property type="entry name" value="HflK_N"/>
    <property type="match status" value="1"/>
</dbReference>
<dbReference type="InterPro" id="IPR010201">
    <property type="entry name" value="HflK"/>
</dbReference>
<comment type="function">
    <text evidence="6">HflC and HflK could encode or regulate a protease.</text>
</comment>
<dbReference type="CDD" id="cd03404">
    <property type="entry name" value="SPFH_HflK"/>
    <property type="match status" value="1"/>
</dbReference>
<keyword evidence="4" id="KW-1133">Transmembrane helix</keyword>
<evidence type="ECO:0000256" key="8">
    <source>
        <dbReference type="SAM" id="MobiDB-lite"/>
    </source>
</evidence>
<feature type="region of interest" description="Disordered" evidence="8">
    <location>
        <begin position="1"/>
        <end position="32"/>
    </location>
</feature>
<evidence type="ECO:0000259" key="9">
    <source>
        <dbReference type="SMART" id="SM00244"/>
    </source>
</evidence>
<feature type="domain" description="Band 7" evidence="9">
    <location>
        <begin position="79"/>
        <end position="259"/>
    </location>
</feature>
<dbReference type="Pfam" id="PF01145">
    <property type="entry name" value="Band_7"/>
    <property type="match status" value="1"/>
</dbReference>
<dbReference type="EMBL" id="QNRT01000004">
    <property type="protein sequence ID" value="RBP49341.1"/>
    <property type="molecule type" value="Genomic_DNA"/>
</dbReference>
<comment type="subcellular location">
    <subcellularLocation>
        <location evidence="1">Membrane</location>
        <topology evidence="1">Single-pass membrane protein</topology>
    </subcellularLocation>
</comment>
<keyword evidence="10" id="KW-0645">Protease</keyword>
<evidence type="ECO:0000313" key="11">
    <source>
        <dbReference type="Proteomes" id="UP000253083"/>
    </source>
</evidence>
<accession>A0A395JJW6</accession>
<dbReference type="GO" id="GO:0006508">
    <property type="term" value="P:proteolysis"/>
    <property type="evidence" value="ECO:0007669"/>
    <property type="project" value="UniProtKB-KW"/>
</dbReference>
<dbReference type="GO" id="GO:0016020">
    <property type="term" value="C:membrane"/>
    <property type="evidence" value="ECO:0007669"/>
    <property type="project" value="UniProtKB-SubCell"/>
</dbReference>
<dbReference type="SUPFAM" id="SSF117892">
    <property type="entry name" value="Band 7/SPFH domain"/>
    <property type="match status" value="1"/>
</dbReference>
<feature type="coiled-coil region" evidence="7">
    <location>
        <begin position="251"/>
        <end position="278"/>
    </location>
</feature>
<dbReference type="RefSeq" id="WP_113955201.1">
    <property type="nucleotide sequence ID" value="NZ_QNRT01000004.1"/>
</dbReference>
<feature type="compositionally biased region" description="Polar residues" evidence="8">
    <location>
        <begin position="380"/>
        <end position="391"/>
    </location>
</feature>
<feature type="compositionally biased region" description="Low complexity" evidence="8">
    <location>
        <begin position="392"/>
        <end position="406"/>
    </location>
</feature>
<organism evidence="10 11">
    <name type="scientific">Arenicella xantha</name>
    <dbReference type="NCBI Taxonomy" id="644221"/>
    <lineage>
        <taxon>Bacteria</taxon>
        <taxon>Pseudomonadati</taxon>
        <taxon>Pseudomonadota</taxon>
        <taxon>Gammaproteobacteria</taxon>
        <taxon>Arenicellales</taxon>
        <taxon>Arenicellaceae</taxon>
        <taxon>Arenicella</taxon>
    </lineage>
</organism>
<dbReference type="InterPro" id="IPR001107">
    <property type="entry name" value="Band_7"/>
</dbReference>
<dbReference type="Proteomes" id="UP000253083">
    <property type="component" value="Unassembled WGS sequence"/>
</dbReference>
<comment type="similarity">
    <text evidence="2 6">Belongs to the band 7/mec-2 family. HflK subfamily.</text>
</comment>
<dbReference type="InParanoid" id="A0A395JJW6"/>
<comment type="subunit">
    <text evidence="6">HflC and HflK may interact to form a multimeric complex.</text>
</comment>
<dbReference type="InterPro" id="IPR020980">
    <property type="entry name" value="Membrane_HflK_N"/>
</dbReference>
<evidence type="ECO:0000256" key="4">
    <source>
        <dbReference type="ARBA" id="ARBA00022989"/>
    </source>
</evidence>
<evidence type="ECO:0000256" key="3">
    <source>
        <dbReference type="ARBA" id="ARBA00022692"/>
    </source>
</evidence>
<dbReference type="Gene3D" id="3.30.479.30">
    <property type="entry name" value="Band 7 domain"/>
    <property type="match status" value="1"/>
</dbReference>
<feature type="region of interest" description="Disordered" evidence="8">
    <location>
        <begin position="370"/>
        <end position="406"/>
    </location>
</feature>
<dbReference type="InterPro" id="IPR050710">
    <property type="entry name" value="Band7/mec-2_domain"/>
</dbReference>
<comment type="caution">
    <text evidence="10">The sequence shown here is derived from an EMBL/GenBank/DDBJ whole genome shotgun (WGS) entry which is preliminary data.</text>
</comment>
<keyword evidence="5" id="KW-0472">Membrane</keyword>
<keyword evidence="11" id="KW-1185">Reference proteome</keyword>
<evidence type="ECO:0000256" key="5">
    <source>
        <dbReference type="ARBA" id="ARBA00023136"/>
    </source>
</evidence>
<protein>
    <recommendedName>
        <fullName evidence="6">Protein HflK</fullName>
    </recommendedName>
</protein>
<proteinExistence type="inferred from homology"/>
<dbReference type="PANTHER" id="PTHR43327">
    <property type="entry name" value="STOMATIN-LIKE PROTEIN 2, MITOCHONDRIAL"/>
    <property type="match status" value="1"/>
</dbReference>
<dbReference type="InterPro" id="IPR036013">
    <property type="entry name" value="Band_7/SPFH_dom_sf"/>
</dbReference>